<dbReference type="Proteomes" id="UP000635606">
    <property type="component" value="Unassembled WGS sequence"/>
</dbReference>
<dbReference type="AlphaFoldDB" id="A0A8J4E8D1"/>
<dbReference type="PANTHER" id="PTHR14859">
    <property type="entry name" value="CALCOFLUOR WHITE HYPERSENSITIVE PROTEIN PRECURSOR"/>
    <property type="match status" value="1"/>
</dbReference>
<feature type="transmembrane region" description="Helical" evidence="1">
    <location>
        <begin position="286"/>
        <end position="305"/>
    </location>
</feature>
<organism evidence="3 4">
    <name type="scientific">Virgisporangium ochraceum</name>
    <dbReference type="NCBI Taxonomy" id="65505"/>
    <lineage>
        <taxon>Bacteria</taxon>
        <taxon>Bacillati</taxon>
        <taxon>Actinomycetota</taxon>
        <taxon>Actinomycetes</taxon>
        <taxon>Micromonosporales</taxon>
        <taxon>Micromonosporaceae</taxon>
        <taxon>Virgisporangium</taxon>
    </lineage>
</organism>
<gene>
    <name evidence="3" type="ORF">Voc01_004630</name>
</gene>
<keyword evidence="4" id="KW-1185">Reference proteome</keyword>
<feature type="transmembrane region" description="Helical" evidence="1">
    <location>
        <begin position="341"/>
        <end position="361"/>
    </location>
</feature>
<dbReference type="Pfam" id="PF03372">
    <property type="entry name" value="Exo_endo_phos"/>
    <property type="match status" value="1"/>
</dbReference>
<feature type="transmembrane region" description="Helical" evidence="1">
    <location>
        <begin position="162"/>
        <end position="184"/>
    </location>
</feature>
<feature type="transmembrane region" description="Helical" evidence="1">
    <location>
        <begin position="85"/>
        <end position="106"/>
    </location>
</feature>
<feature type="transmembrane region" description="Helical" evidence="1">
    <location>
        <begin position="311"/>
        <end position="329"/>
    </location>
</feature>
<feature type="transmembrane region" description="Helical" evidence="1">
    <location>
        <begin position="204"/>
        <end position="223"/>
    </location>
</feature>
<name>A0A8J4E8D1_9ACTN</name>
<keyword evidence="1" id="KW-1133">Transmembrane helix</keyword>
<accession>A0A8J4E8D1</accession>
<reference evidence="3" key="1">
    <citation type="submission" date="2021-01" db="EMBL/GenBank/DDBJ databases">
        <title>Whole genome shotgun sequence of Virgisporangium ochraceum NBRC 16418.</title>
        <authorList>
            <person name="Komaki H."/>
            <person name="Tamura T."/>
        </authorList>
    </citation>
    <scope>NUCLEOTIDE SEQUENCE</scope>
    <source>
        <strain evidence="3">NBRC 16418</strain>
    </source>
</reference>
<keyword evidence="1" id="KW-0812">Transmembrane</keyword>
<dbReference type="RefSeq" id="WP_203925554.1">
    <property type="nucleotide sequence ID" value="NZ_BOPH01000006.1"/>
</dbReference>
<proteinExistence type="predicted"/>
<dbReference type="InterPro" id="IPR051916">
    <property type="entry name" value="GPI-anchor_lipid_remodeler"/>
</dbReference>
<dbReference type="SUPFAM" id="SSF56219">
    <property type="entry name" value="DNase I-like"/>
    <property type="match status" value="1"/>
</dbReference>
<evidence type="ECO:0000313" key="3">
    <source>
        <dbReference type="EMBL" id="GIJ65546.1"/>
    </source>
</evidence>
<dbReference type="Gene3D" id="3.60.10.10">
    <property type="entry name" value="Endonuclease/exonuclease/phosphatase"/>
    <property type="match status" value="1"/>
</dbReference>
<keyword evidence="1" id="KW-0472">Membrane</keyword>
<dbReference type="PANTHER" id="PTHR14859:SF1">
    <property type="entry name" value="PGAP2-INTERACTING PROTEIN"/>
    <property type="match status" value="1"/>
</dbReference>
<feature type="transmembrane region" description="Helical" evidence="1">
    <location>
        <begin position="44"/>
        <end position="73"/>
    </location>
</feature>
<feature type="domain" description="Endonuclease/exonuclease/phosphatase" evidence="2">
    <location>
        <begin position="378"/>
        <end position="592"/>
    </location>
</feature>
<dbReference type="GO" id="GO:0003824">
    <property type="term" value="F:catalytic activity"/>
    <property type="evidence" value="ECO:0007669"/>
    <property type="project" value="InterPro"/>
</dbReference>
<feature type="transmembrane region" description="Helical" evidence="1">
    <location>
        <begin position="253"/>
        <end position="274"/>
    </location>
</feature>
<dbReference type="InterPro" id="IPR036691">
    <property type="entry name" value="Endo/exonu/phosph_ase_sf"/>
</dbReference>
<dbReference type="EMBL" id="BOPH01000006">
    <property type="protein sequence ID" value="GIJ65546.1"/>
    <property type="molecule type" value="Genomic_DNA"/>
</dbReference>
<evidence type="ECO:0000256" key="1">
    <source>
        <dbReference type="SAM" id="Phobius"/>
    </source>
</evidence>
<evidence type="ECO:0000313" key="4">
    <source>
        <dbReference type="Proteomes" id="UP000635606"/>
    </source>
</evidence>
<evidence type="ECO:0000259" key="2">
    <source>
        <dbReference type="Pfam" id="PF03372"/>
    </source>
</evidence>
<sequence>MTRKVLVALGVVLFVDIVRTWLPTIITVFGQAASTPAELMGAFALFWFVLALGAPLVAGLPRFPLVAGLVMAGCRVAVLFTAGQVHLYVASVGLLAGLCWLVSLATRGTSPRWVAVGVAAAAVEHALIWRGVVGGFLAVATAAGFVLLLLKQGDARERGPATGWFLVGPVMFLALQVGLSPAVVTTGVSYAIGGEVAVSGGPRAAAATVALTTVAVLVFVYLVLRPPATARARVLCAVVLVAGAAAFTYGPGWLFVVVVPVMAAALGGCAGAAFSGDRPDPPRGYAAAAGLLVFSVAAFAYYAAYDLGYPNAWVPPVVALVVAVAAVRAGGAPEAVALPRAAYVAVPVAVLLLVSVGAWWVPPRAASGGGPAELRVVAYNIRMAFDLDGRFSAERLADVIRAERPDVVFLSEVDRAWLLNGGHDDVQVLARDLGMRYGFAPAADAVWGDAILTNLPVVSWHAERMPSYGAVTGAQVLGAVLRRGPGTVAVVSTHLQPPPDRPPLEQARLVNRFAAGLKAPGRPVIVGGDFNTRPGEEPFEALLANGFTDAFAARRPVNTSPADAPRQEIDHVFVAGAQARDVSAPRSTASDHLAVAVTITW</sequence>
<feature type="transmembrane region" description="Helical" evidence="1">
    <location>
        <begin position="230"/>
        <end position="247"/>
    </location>
</feature>
<feature type="transmembrane region" description="Helical" evidence="1">
    <location>
        <begin position="126"/>
        <end position="150"/>
    </location>
</feature>
<dbReference type="GO" id="GO:0006506">
    <property type="term" value="P:GPI anchor biosynthetic process"/>
    <property type="evidence" value="ECO:0007669"/>
    <property type="project" value="TreeGrafter"/>
</dbReference>
<protein>
    <recommendedName>
        <fullName evidence="2">Endonuclease/exonuclease/phosphatase domain-containing protein</fullName>
    </recommendedName>
</protein>
<dbReference type="GO" id="GO:0016020">
    <property type="term" value="C:membrane"/>
    <property type="evidence" value="ECO:0007669"/>
    <property type="project" value="GOC"/>
</dbReference>
<comment type="caution">
    <text evidence="3">The sequence shown here is derived from an EMBL/GenBank/DDBJ whole genome shotgun (WGS) entry which is preliminary data.</text>
</comment>
<dbReference type="InterPro" id="IPR005135">
    <property type="entry name" value="Endo/exonuclease/phosphatase"/>
</dbReference>